<dbReference type="SMART" id="SM00331">
    <property type="entry name" value="PP2C_SIG"/>
    <property type="match status" value="1"/>
</dbReference>
<accession>A0A518AZ20</accession>
<proteinExistence type="predicted"/>
<dbReference type="EC" id="3.1.3.3" evidence="4"/>
<feature type="region of interest" description="Disordered" evidence="2">
    <location>
        <begin position="1"/>
        <end position="20"/>
    </location>
</feature>
<dbReference type="Proteomes" id="UP000317093">
    <property type="component" value="Chromosome"/>
</dbReference>
<dbReference type="KEGG" id="knv:Pan216_08070"/>
<protein>
    <submittedName>
        <fullName evidence="4">Phosphoserine phosphatase RsbU</fullName>
        <ecNumber evidence="4">3.1.3.3</ecNumber>
    </submittedName>
</protein>
<dbReference type="InterPro" id="IPR001932">
    <property type="entry name" value="PPM-type_phosphatase-like_dom"/>
</dbReference>
<dbReference type="Pfam" id="PF07228">
    <property type="entry name" value="SpoIIE"/>
    <property type="match status" value="1"/>
</dbReference>
<dbReference type="SUPFAM" id="SSF81606">
    <property type="entry name" value="PP2C-like"/>
    <property type="match status" value="1"/>
</dbReference>
<dbReference type="Gene3D" id="3.60.40.10">
    <property type="entry name" value="PPM-type phosphatase domain"/>
    <property type="match status" value="1"/>
</dbReference>
<gene>
    <name evidence="4" type="primary">rsbU_1</name>
    <name evidence="4" type="ORF">Pan216_08070</name>
</gene>
<dbReference type="AlphaFoldDB" id="A0A518AZ20"/>
<evidence type="ECO:0000259" key="3">
    <source>
        <dbReference type="SMART" id="SM00331"/>
    </source>
</evidence>
<dbReference type="GO" id="GO:0016791">
    <property type="term" value="F:phosphatase activity"/>
    <property type="evidence" value="ECO:0007669"/>
    <property type="project" value="TreeGrafter"/>
</dbReference>
<dbReference type="RefSeq" id="WP_419193231.1">
    <property type="nucleotide sequence ID" value="NZ_CP036279.1"/>
</dbReference>
<dbReference type="EMBL" id="CP036279">
    <property type="protein sequence ID" value="QDU59971.1"/>
    <property type="molecule type" value="Genomic_DNA"/>
</dbReference>
<organism evidence="4 5">
    <name type="scientific">Kolteria novifilia</name>
    <dbReference type="NCBI Taxonomy" id="2527975"/>
    <lineage>
        <taxon>Bacteria</taxon>
        <taxon>Pseudomonadati</taxon>
        <taxon>Planctomycetota</taxon>
        <taxon>Planctomycetia</taxon>
        <taxon>Kolteriales</taxon>
        <taxon>Kolteriaceae</taxon>
        <taxon>Kolteria</taxon>
    </lineage>
</organism>
<feature type="domain" description="PPM-type phosphatase" evidence="3">
    <location>
        <begin position="219"/>
        <end position="439"/>
    </location>
</feature>
<evidence type="ECO:0000313" key="4">
    <source>
        <dbReference type="EMBL" id="QDU59971.1"/>
    </source>
</evidence>
<dbReference type="InterPro" id="IPR036457">
    <property type="entry name" value="PPM-type-like_dom_sf"/>
</dbReference>
<reference evidence="4 5" key="1">
    <citation type="submission" date="2019-02" db="EMBL/GenBank/DDBJ databases">
        <title>Deep-cultivation of Planctomycetes and their phenomic and genomic characterization uncovers novel biology.</title>
        <authorList>
            <person name="Wiegand S."/>
            <person name="Jogler M."/>
            <person name="Boedeker C."/>
            <person name="Pinto D."/>
            <person name="Vollmers J."/>
            <person name="Rivas-Marin E."/>
            <person name="Kohn T."/>
            <person name="Peeters S.H."/>
            <person name="Heuer A."/>
            <person name="Rast P."/>
            <person name="Oberbeckmann S."/>
            <person name="Bunk B."/>
            <person name="Jeske O."/>
            <person name="Meyerdierks A."/>
            <person name="Storesund J.E."/>
            <person name="Kallscheuer N."/>
            <person name="Luecker S."/>
            <person name="Lage O.M."/>
            <person name="Pohl T."/>
            <person name="Merkel B.J."/>
            <person name="Hornburger P."/>
            <person name="Mueller R.-W."/>
            <person name="Bruemmer F."/>
            <person name="Labrenz M."/>
            <person name="Spormann A.M."/>
            <person name="Op den Camp H."/>
            <person name="Overmann J."/>
            <person name="Amann R."/>
            <person name="Jetten M.S.M."/>
            <person name="Mascher T."/>
            <person name="Medema M.H."/>
            <person name="Devos D.P."/>
            <person name="Kaster A.-K."/>
            <person name="Ovreas L."/>
            <person name="Rohde M."/>
            <person name="Galperin M.Y."/>
            <person name="Jogler C."/>
        </authorList>
    </citation>
    <scope>NUCLEOTIDE SEQUENCE [LARGE SCALE GENOMIC DNA]</scope>
    <source>
        <strain evidence="4 5">Pan216</strain>
    </source>
</reference>
<dbReference type="SUPFAM" id="SSF55781">
    <property type="entry name" value="GAF domain-like"/>
    <property type="match status" value="1"/>
</dbReference>
<evidence type="ECO:0000256" key="2">
    <source>
        <dbReference type="SAM" id="MobiDB-lite"/>
    </source>
</evidence>
<dbReference type="InterPro" id="IPR029016">
    <property type="entry name" value="GAF-like_dom_sf"/>
</dbReference>
<keyword evidence="1 4" id="KW-0378">Hydrolase</keyword>
<dbReference type="PANTHER" id="PTHR43156">
    <property type="entry name" value="STAGE II SPORULATION PROTEIN E-RELATED"/>
    <property type="match status" value="1"/>
</dbReference>
<evidence type="ECO:0000313" key="5">
    <source>
        <dbReference type="Proteomes" id="UP000317093"/>
    </source>
</evidence>
<sequence length="440" mass="49082">MGMANLEPDAIDRRDGVPQGNWQDRVNKIYETMREMSLHTDPQEMVRNYGRRMSEFFPIDARVSLSRRGLEGKQYRITRFTGWKEDINPWEEKDRLPILEGGVLGALIFGDRPIILDDFTVDPDDPGAEYLAGNRSLMAIPMLDKGVAVNMVVLMRKEPFAFDRERFAENVWLANLFGRATQNLVLSGEVKRAYEDLDRELRLVASIQRGLLPTAMPEISSLKLAAHYETSQRAGGDYYDFFPLPDGKWGILIADVSGHGTPAAVVMAITHSIAHLYPGTSSAPSEMLTFVNQHLSKRYTGQIDSFVTAFYGVYDPESRELTYSIAGHNPPRMTRCGATNVRAIDGEAGLPLGISSEEVYPDHVRRLRPGDRVIFYTDGIVDAQNRRGDLFGLTGLDRVLQCTCDCNADEVIQAILGEVAKFSGGQLATDDRTLVVATVR</sequence>
<dbReference type="Gene3D" id="3.30.450.40">
    <property type="match status" value="1"/>
</dbReference>
<name>A0A518AZ20_9BACT</name>
<evidence type="ECO:0000256" key="1">
    <source>
        <dbReference type="ARBA" id="ARBA00022801"/>
    </source>
</evidence>
<dbReference type="InterPro" id="IPR052016">
    <property type="entry name" value="Bact_Sigma-Reg"/>
</dbReference>
<dbReference type="PANTHER" id="PTHR43156:SF2">
    <property type="entry name" value="STAGE II SPORULATION PROTEIN E"/>
    <property type="match status" value="1"/>
</dbReference>
<keyword evidence="5" id="KW-1185">Reference proteome</keyword>